<keyword evidence="1" id="KW-0812">Transmembrane</keyword>
<sequence length="74" mass="8416">MQQCYFAEQVPKSLNEFMNKIRGPYSVCGGISVFLQSRAFLSKDGFDGRIDKLGIFRLLLIHLLITYTTIEAVL</sequence>
<dbReference type="EMBL" id="JH668405">
    <property type="protein sequence ID" value="KAG6451347.1"/>
    <property type="molecule type" value="Genomic_DNA"/>
</dbReference>
<keyword evidence="1" id="KW-0472">Membrane</keyword>
<protein>
    <submittedName>
        <fullName evidence="2">Uncharacterized protein</fullName>
    </submittedName>
</protein>
<organism evidence="2 3">
    <name type="scientific">Manduca sexta</name>
    <name type="common">Tobacco hawkmoth</name>
    <name type="synonym">Tobacco hornworm</name>
    <dbReference type="NCBI Taxonomy" id="7130"/>
    <lineage>
        <taxon>Eukaryota</taxon>
        <taxon>Metazoa</taxon>
        <taxon>Ecdysozoa</taxon>
        <taxon>Arthropoda</taxon>
        <taxon>Hexapoda</taxon>
        <taxon>Insecta</taxon>
        <taxon>Pterygota</taxon>
        <taxon>Neoptera</taxon>
        <taxon>Endopterygota</taxon>
        <taxon>Lepidoptera</taxon>
        <taxon>Glossata</taxon>
        <taxon>Ditrysia</taxon>
        <taxon>Bombycoidea</taxon>
        <taxon>Sphingidae</taxon>
        <taxon>Sphinginae</taxon>
        <taxon>Sphingini</taxon>
        <taxon>Manduca</taxon>
    </lineage>
</organism>
<evidence type="ECO:0000313" key="3">
    <source>
        <dbReference type="Proteomes" id="UP000791440"/>
    </source>
</evidence>
<accession>A0A921Z4R7</accession>
<comment type="caution">
    <text evidence="2">The sequence shown here is derived from an EMBL/GenBank/DDBJ whole genome shotgun (WGS) entry which is preliminary data.</text>
</comment>
<keyword evidence="1" id="KW-1133">Transmembrane helix</keyword>
<evidence type="ECO:0000256" key="1">
    <source>
        <dbReference type="SAM" id="Phobius"/>
    </source>
</evidence>
<keyword evidence="3" id="KW-1185">Reference proteome</keyword>
<reference evidence="2" key="2">
    <citation type="submission" date="2020-12" db="EMBL/GenBank/DDBJ databases">
        <authorList>
            <person name="Kanost M."/>
        </authorList>
    </citation>
    <scope>NUCLEOTIDE SEQUENCE</scope>
</reference>
<dbReference type="AlphaFoldDB" id="A0A921Z4R7"/>
<evidence type="ECO:0000313" key="2">
    <source>
        <dbReference type="EMBL" id="KAG6451347.1"/>
    </source>
</evidence>
<name>A0A921Z4R7_MANSE</name>
<reference evidence="2" key="1">
    <citation type="journal article" date="2016" name="Insect Biochem. Mol. Biol.">
        <title>Multifaceted biological insights from a draft genome sequence of the tobacco hornworm moth, Manduca sexta.</title>
        <authorList>
            <person name="Kanost M.R."/>
            <person name="Arrese E.L."/>
            <person name="Cao X."/>
            <person name="Chen Y.R."/>
            <person name="Chellapilla S."/>
            <person name="Goldsmith M.R."/>
            <person name="Grosse-Wilde E."/>
            <person name="Heckel D.G."/>
            <person name="Herndon N."/>
            <person name="Jiang H."/>
            <person name="Papanicolaou A."/>
            <person name="Qu J."/>
            <person name="Soulages J.L."/>
            <person name="Vogel H."/>
            <person name="Walters J."/>
            <person name="Waterhouse R.M."/>
            <person name="Ahn S.J."/>
            <person name="Almeida F.C."/>
            <person name="An C."/>
            <person name="Aqrawi P."/>
            <person name="Bretschneider A."/>
            <person name="Bryant W.B."/>
            <person name="Bucks S."/>
            <person name="Chao H."/>
            <person name="Chevignon G."/>
            <person name="Christen J.M."/>
            <person name="Clarke D.F."/>
            <person name="Dittmer N.T."/>
            <person name="Ferguson L.C.F."/>
            <person name="Garavelou S."/>
            <person name="Gordon K.H.J."/>
            <person name="Gunaratna R.T."/>
            <person name="Han Y."/>
            <person name="Hauser F."/>
            <person name="He Y."/>
            <person name="Heidel-Fischer H."/>
            <person name="Hirsh A."/>
            <person name="Hu Y."/>
            <person name="Jiang H."/>
            <person name="Kalra D."/>
            <person name="Klinner C."/>
            <person name="Konig C."/>
            <person name="Kovar C."/>
            <person name="Kroll A.R."/>
            <person name="Kuwar S.S."/>
            <person name="Lee S.L."/>
            <person name="Lehman R."/>
            <person name="Li K."/>
            <person name="Li Z."/>
            <person name="Liang H."/>
            <person name="Lovelace S."/>
            <person name="Lu Z."/>
            <person name="Mansfield J.H."/>
            <person name="McCulloch K.J."/>
            <person name="Mathew T."/>
            <person name="Morton B."/>
            <person name="Muzny D.M."/>
            <person name="Neunemann D."/>
            <person name="Ongeri F."/>
            <person name="Pauchet Y."/>
            <person name="Pu L.L."/>
            <person name="Pyrousis I."/>
            <person name="Rao X.J."/>
            <person name="Redding A."/>
            <person name="Roesel C."/>
            <person name="Sanchez-Gracia A."/>
            <person name="Schaack S."/>
            <person name="Shukla A."/>
            <person name="Tetreau G."/>
            <person name="Wang Y."/>
            <person name="Xiong G.H."/>
            <person name="Traut W."/>
            <person name="Walsh T.K."/>
            <person name="Worley K.C."/>
            <person name="Wu D."/>
            <person name="Wu W."/>
            <person name="Wu Y.Q."/>
            <person name="Zhang X."/>
            <person name="Zou Z."/>
            <person name="Zucker H."/>
            <person name="Briscoe A.D."/>
            <person name="Burmester T."/>
            <person name="Clem R.J."/>
            <person name="Feyereisen R."/>
            <person name="Grimmelikhuijzen C.J.P."/>
            <person name="Hamodrakas S.J."/>
            <person name="Hansson B.S."/>
            <person name="Huguet E."/>
            <person name="Jermiin L.S."/>
            <person name="Lan Q."/>
            <person name="Lehman H.K."/>
            <person name="Lorenzen M."/>
            <person name="Merzendorfer H."/>
            <person name="Michalopoulos I."/>
            <person name="Morton D.B."/>
            <person name="Muthukrishnan S."/>
            <person name="Oakeshott J.G."/>
            <person name="Palmer W."/>
            <person name="Park Y."/>
            <person name="Passarelli A.L."/>
            <person name="Rozas J."/>
            <person name="Schwartz L.M."/>
            <person name="Smith W."/>
            <person name="Southgate A."/>
            <person name="Vilcinskas A."/>
            <person name="Vogt R."/>
            <person name="Wang P."/>
            <person name="Werren J."/>
            <person name="Yu X.Q."/>
            <person name="Zhou J.J."/>
            <person name="Brown S.J."/>
            <person name="Scherer S.E."/>
            <person name="Richards S."/>
            <person name="Blissard G.W."/>
        </authorList>
    </citation>
    <scope>NUCLEOTIDE SEQUENCE</scope>
</reference>
<gene>
    <name evidence="2" type="ORF">O3G_MSEX007090</name>
</gene>
<dbReference type="Proteomes" id="UP000791440">
    <property type="component" value="Unassembled WGS sequence"/>
</dbReference>
<feature type="transmembrane region" description="Helical" evidence="1">
    <location>
        <begin position="53"/>
        <end position="70"/>
    </location>
</feature>
<proteinExistence type="predicted"/>
<dbReference type="EMBL" id="JH668405">
    <property type="protein sequence ID" value="KAG6451346.1"/>
    <property type="molecule type" value="Genomic_DNA"/>
</dbReference>